<name>A0A2I2KRX2_9ACTN</name>
<dbReference type="InterPro" id="IPR036263">
    <property type="entry name" value="Chorismate_II_sf"/>
</dbReference>
<evidence type="ECO:0000259" key="2">
    <source>
        <dbReference type="PROSITE" id="PS51168"/>
    </source>
</evidence>
<dbReference type="PROSITE" id="PS51168">
    <property type="entry name" value="CHORISMATE_MUT_2"/>
    <property type="match status" value="1"/>
</dbReference>
<gene>
    <name evidence="3" type="ORF">FRACA_2470005</name>
</gene>
<dbReference type="InterPro" id="IPR036979">
    <property type="entry name" value="CM_dom_sf"/>
</dbReference>
<dbReference type="OrthoDB" id="3213864at2"/>
<feature type="region of interest" description="Disordered" evidence="1">
    <location>
        <begin position="1"/>
        <end position="26"/>
    </location>
</feature>
<dbReference type="EMBL" id="FZMO01000165">
    <property type="protein sequence ID" value="SNQ48410.1"/>
    <property type="molecule type" value="Genomic_DNA"/>
</dbReference>
<dbReference type="Proteomes" id="UP000234331">
    <property type="component" value="Unassembled WGS sequence"/>
</dbReference>
<dbReference type="Pfam" id="PF01817">
    <property type="entry name" value="CM_2"/>
    <property type="match status" value="1"/>
</dbReference>
<proteinExistence type="predicted"/>
<evidence type="ECO:0000256" key="1">
    <source>
        <dbReference type="SAM" id="MobiDB-lite"/>
    </source>
</evidence>
<keyword evidence="4" id="KW-1185">Reference proteome</keyword>
<dbReference type="GO" id="GO:0004106">
    <property type="term" value="F:chorismate mutase activity"/>
    <property type="evidence" value="ECO:0007669"/>
    <property type="project" value="InterPro"/>
</dbReference>
<dbReference type="SUPFAM" id="SSF48600">
    <property type="entry name" value="Chorismate mutase II"/>
    <property type="match status" value="1"/>
</dbReference>
<evidence type="ECO:0000313" key="3">
    <source>
        <dbReference type="EMBL" id="SNQ48410.1"/>
    </source>
</evidence>
<accession>A0A2I2KRX2</accession>
<dbReference type="InterPro" id="IPR002701">
    <property type="entry name" value="CM_II_prokaryot"/>
</dbReference>
<dbReference type="Gene3D" id="1.20.59.10">
    <property type="entry name" value="Chorismate mutase"/>
    <property type="match status" value="1"/>
</dbReference>
<protein>
    <recommendedName>
        <fullName evidence="2">Chorismate mutase domain-containing protein</fullName>
    </recommendedName>
</protein>
<dbReference type="RefSeq" id="WP_101832089.1">
    <property type="nucleotide sequence ID" value="NZ_FZMO01000165.1"/>
</dbReference>
<dbReference type="AlphaFoldDB" id="A0A2I2KRX2"/>
<evidence type="ECO:0000313" key="4">
    <source>
        <dbReference type="Proteomes" id="UP000234331"/>
    </source>
</evidence>
<dbReference type="GO" id="GO:0046417">
    <property type="term" value="P:chorismate metabolic process"/>
    <property type="evidence" value="ECO:0007669"/>
    <property type="project" value="InterPro"/>
</dbReference>
<dbReference type="SMART" id="SM00830">
    <property type="entry name" value="CM_2"/>
    <property type="match status" value="1"/>
</dbReference>
<feature type="domain" description="Chorismate mutase" evidence="2">
    <location>
        <begin position="31"/>
        <end position="115"/>
    </location>
</feature>
<reference evidence="3 4" key="1">
    <citation type="submission" date="2017-06" db="EMBL/GenBank/DDBJ databases">
        <authorList>
            <person name="Kim H.J."/>
            <person name="Triplett B.A."/>
        </authorList>
    </citation>
    <scope>NUCLEOTIDE SEQUENCE [LARGE SCALE GENOMIC DNA]</scope>
    <source>
        <strain evidence="3">FRACA_ARgP5</strain>
    </source>
</reference>
<dbReference type="NCBIfam" id="NF005894">
    <property type="entry name" value="PRK07857.1"/>
    <property type="match status" value="1"/>
</dbReference>
<sequence length="115" mass="12144">MENLVDRPDTAIPAPTAPGGTLADVPLADGAPTLSTIAEGRQLIDDIDGQLRALLATRRDLSRQIQALRGIEGGPRIEHARENEIIAAWAEELGPRGVEIAMAVLTMCRGAASQP</sequence>
<organism evidence="3 4">
    <name type="scientific">Frankia canadensis</name>
    <dbReference type="NCBI Taxonomy" id="1836972"/>
    <lineage>
        <taxon>Bacteria</taxon>
        <taxon>Bacillati</taxon>
        <taxon>Actinomycetota</taxon>
        <taxon>Actinomycetes</taxon>
        <taxon>Frankiales</taxon>
        <taxon>Frankiaceae</taxon>
        <taxon>Frankia</taxon>
    </lineage>
</organism>